<feature type="signal peptide" evidence="2">
    <location>
        <begin position="1"/>
        <end position="17"/>
    </location>
</feature>
<feature type="compositionally biased region" description="Low complexity" evidence="1">
    <location>
        <begin position="235"/>
        <end position="287"/>
    </location>
</feature>
<feature type="compositionally biased region" description="Low complexity" evidence="1">
    <location>
        <begin position="160"/>
        <end position="173"/>
    </location>
</feature>
<keyword evidence="2" id="KW-0732">Signal</keyword>
<feature type="chain" id="PRO_5041988596" evidence="2">
    <location>
        <begin position="18"/>
        <end position="390"/>
    </location>
</feature>
<feature type="region of interest" description="Disordered" evidence="1">
    <location>
        <begin position="158"/>
        <end position="362"/>
    </location>
</feature>
<dbReference type="EMBL" id="JASMQC010000044">
    <property type="protein sequence ID" value="KAK1929867.1"/>
    <property type="molecule type" value="Genomic_DNA"/>
</dbReference>
<comment type="caution">
    <text evidence="3">The sequence shown here is derived from an EMBL/GenBank/DDBJ whole genome shotgun (WGS) entry which is preliminary data.</text>
</comment>
<organism evidence="3 4">
    <name type="scientific">Phytophthora citrophthora</name>
    <dbReference type="NCBI Taxonomy" id="4793"/>
    <lineage>
        <taxon>Eukaryota</taxon>
        <taxon>Sar</taxon>
        <taxon>Stramenopiles</taxon>
        <taxon>Oomycota</taxon>
        <taxon>Peronosporomycetes</taxon>
        <taxon>Peronosporales</taxon>
        <taxon>Peronosporaceae</taxon>
        <taxon>Phytophthora</taxon>
    </lineage>
</organism>
<feature type="compositionally biased region" description="Polar residues" evidence="1">
    <location>
        <begin position="174"/>
        <end position="191"/>
    </location>
</feature>
<reference evidence="3" key="1">
    <citation type="submission" date="2023-08" db="EMBL/GenBank/DDBJ databases">
        <title>Reference Genome Resource for the Citrus Pathogen Phytophthora citrophthora.</title>
        <authorList>
            <person name="Moller H."/>
            <person name="Coetzee B."/>
            <person name="Rose L.J."/>
            <person name="Van Niekerk J.M."/>
        </authorList>
    </citation>
    <scope>NUCLEOTIDE SEQUENCE</scope>
    <source>
        <strain evidence="3">STE-U-9442</strain>
    </source>
</reference>
<gene>
    <name evidence="3" type="ORF">P3T76_014713</name>
</gene>
<name>A0AAD9G0W3_9STRA</name>
<feature type="compositionally biased region" description="Low complexity" evidence="1">
    <location>
        <begin position="298"/>
        <end position="308"/>
    </location>
</feature>
<evidence type="ECO:0000313" key="4">
    <source>
        <dbReference type="Proteomes" id="UP001259832"/>
    </source>
</evidence>
<sequence length="390" mass="39705">MRRLVLLLAALAKPSSALEVSVCGDATYELPEDRGVICASADLVPPGTACPLKGDKASTDCFDNLPSYDGGACVAPEDAVCALVSGKTWGCVLPSIGCGGETLTTAAPATKQCETWDYDPEEDSARSIDTLFNGNEDYDESWFVEVTKVTVLFECGTDKPTAAPTAEPTGETTSDPTPAPTSESTEASGPDSTPAPTDTEDAPTPEPTQESASSDTTDTPTQDGSASMSEATQPPTDSAGSSSGSTGSTATPAPTTDASETASSESDNGPTLETSSSEAEPPSSGSTDESDPEPTPAPTSDTTDSSTSDTDEPVSKSTPSPTTTASKSDETPEVTPAATKSDEAADEGVTTKSTNFGDMMLLSEPSDSIVGTLKPATITDAPKVYDKPSR</sequence>
<dbReference type="AlphaFoldDB" id="A0AAD9G0W3"/>
<protein>
    <submittedName>
        <fullName evidence="3">Uncharacterized protein</fullName>
    </submittedName>
</protein>
<feature type="compositionally biased region" description="Low complexity" evidence="1">
    <location>
        <begin position="315"/>
        <end position="326"/>
    </location>
</feature>
<keyword evidence="4" id="KW-1185">Reference proteome</keyword>
<evidence type="ECO:0000313" key="3">
    <source>
        <dbReference type="EMBL" id="KAK1929867.1"/>
    </source>
</evidence>
<dbReference type="Proteomes" id="UP001259832">
    <property type="component" value="Unassembled WGS sequence"/>
</dbReference>
<feature type="compositionally biased region" description="Polar residues" evidence="1">
    <location>
        <begin position="209"/>
        <end position="234"/>
    </location>
</feature>
<evidence type="ECO:0000256" key="1">
    <source>
        <dbReference type="SAM" id="MobiDB-lite"/>
    </source>
</evidence>
<accession>A0AAD9G0W3</accession>
<evidence type="ECO:0000256" key="2">
    <source>
        <dbReference type="SAM" id="SignalP"/>
    </source>
</evidence>
<proteinExistence type="predicted"/>